<dbReference type="AlphaFoldDB" id="A0AAP2DDV4"/>
<feature type="region of interest" description="Disordered" evidence="1">
    <location>
        <begin position="52"/>
        <end position="82"/>
    </location>
</feature>
<dbReference type="Pfam" id="PF11175">
    <property type="entry name" value="DUF2961"/>
    <property type="match status" value="1"/>
</dbReference>
<dbReference type="InterPro" id="IPR021345">
    <property type="entry name" value="DUF2961"/>
</dbReference>
<dbReference type="EMBL" id="JAHESC010000059">
    <property type="protein sequence ID" value="MBT1690239.1"/>
    <property type="molecule type" value="Genomic_DNA"/>
</dbReference>
<protein>
    <submittedName>
        <fullName evidence="3">DUF2961 domain-containing protein</fullName>
    </submittedName>
</protein>
<evidence type="ECO:0000256" key="2">
    <source>
        <dbReference type="SAM" id="SignalP"/>
    </source>
</evidence>
<name>A0AAP2DDV4_9BACT</name>
<evidence type="ECO:0000313" key="3">
    <source>
        <dbReference type="EMBL" id="MBT1690239.1"/>
    </source>
</evidence>
<evidence type="ECO:0000256" key="1">
    <source>
        <dbReference type="SAM" id="MobiDB-lite"/>
    </source>
</evidence>
<keyword evidence="4" id="KW-1185">Reference proteome</keyword>
<reference evidence="3 4" key="1">
    <citation type="submission" date="2021-05" db="EMBL/GenBank/DDBJ databases">
        <title>A Polyphasic approach of four new species of the genus Ohtaekwangia: Ohtaekwangia histidinii sp. nov., Ohtaekwangia cretensis sp. nov., Ohtaekwangia indiensis sp. nov., Ohtaekwangia reichenbachii sp. nov. from diverse environment.</title>
        <authorList>
            <person name="Octaviana S."/>
        </authorList>
    </citation>
    <scope>NUCLEOTIDE SEQUENCE [LARGE SCALE GENOMIC DNA]</scope>
    <source>
        <strain evidence="3 4">PWU37</strain>
    </source>
</reference>
<accession>A0AAP2DDV4</accession>
<organism evidence="3 4">
    <name type="scientific">Dawidia soli</name>
    <dbReference type="NCBI Taxonomy" id="2782352"/>
    <lineage>
        <taxon>Bacteria</taxon>
        <taxon>Pseudomonadati</taxon>
        <taxon>Bacteroidota</taxon>
        <taxon>Cytophagia</taxon>
        <taxon>Cytophagales</taxon>
        <taxon>Chryseotaleaceae</taxon>
        <taxon>Dawidia</taxon>
    </lineage>
</organism>
<proteinExistence type="predicted"/>
<comment type="caution">
    <text evidence="3">The sequence shown here is derived from an EMBL/GenBank/DDBJ whole genome shotgun (WGS) entry which is preliminary data.</text>
</comment>
<feature type="chain" id="PRO_5043024384" evidence="2">
    <location>
        <begin position="29"/>
        <end position="393"/>
    </location>
</feature>
<evidence type="ECO:0000313" key="4">
    <source>
        <dbReference type="Proteomes" id="UP001319180"/>
    </source>
</evidence>
<gene>
    <name evidence="3" type="ORF">KK078_26980</name>
</gene>
<dbReference type="RefSeq" id="WP_254093456.1">
    <property type="nucleotide sequence ID" value="NZ_JAHESC010000059.1"/>
</dbReference>
<keyword evidence="2" id="KW-0732">Signal</keyword>
<feature type="signal peptide" evidence="2">
    <location>
        <begin position="1"/>
        <end position="28"/>
    </location>
</feature>
<sequence length="393" mass="44577">MLRYSTNHNTMRLRAFLFLLAAFLTLEAAAQKGGFDGIGTNMDNLYRLSDAQTRSISPENPTGEKGKGGMAKEGTASGPARDLGPGWKVNPFIRIAAHTTYTLAEIEGGGAIQHIWMTPTGNWRYSILRMYWDDEKEPSVEVPVGDFFAAAYEYKPISSLAVCVNPGSAFNSYWAMPFRKKCRITLENVADEEMILYYQIDYTRTTVPDDAAYFHAQFRRVNPVPYKDVYTIVDGIKGKGHYVGTYMLWQSKSNGWWGEGEIKFYMDGDTQYPTICGTGTEDYFCGSYAFAVKDKNGQQQYEDYSTSYAGFHVFKPDGAFKSQTMFGMYRWHITDPVRFNKDLKITIQALGWRSGGRYLPLQDDISSVAFWYQTEPHAPFPKIHSKDGLEIVR</sequence>
<dbReference type="Gene3D" id="2.60.120.1390">
    <property type="match status" value="1"/>
</dbReference>
<dbReference type="Proteomes" id="UP001319180">
    <property type="component" value="Unassembled WGS sequence"/>
</dbReference>